<dbReference type="InterPro" id="IPR003959">
    <property type="entry name" value="ATPase_AAA_core"/>
</dbReference>
<dbReference type="Proteomes" id="UP000824496">
    <property type="component" value="Chromosome"/>
</dbReference>
<dbReference type="PANTHER" id="PTHR23077:SF171">
    <property type="entry name" value="NUCLEAR VALOSIN-CONTAINING PROTEIN-LIKE"/>
    <property type="match status" value="1"/>
</dbReference>
<evidence type="ECO:0000313" key="6">
    <source>
        <dbReference type="EMBL" id="BDA64062.1"/>
    </source>
</evidence>
<organism evidence="6 7">
    <name type="scientific">Actinomyces capricornis</name>
    <dbReference type="NCBI Taxonomy" id="2755559"/>
    <lineage>
        <taxon>Bacteria</taxon>
        <taxon>Bacillati</taxon>
        <taxon>Actinomycetota</taxon>
        <taxon>Actinomycetes</taxon>
        <taxon>Actinomycetales</taxon>
        <taxon>Actinomycetaceae</taxon>
        <taxon>Actinomyces</taxon>
    </lineage>
</organism>
<evidence type="ECO:0000256" key="3">
    <source>
        <dbReference type="RuleBase" id="RU003651"/>
    </source>
</evidence>
<evidence type="ECO:0000256" key="2">
    <source>
        <dbReference type="ARBA" id="ARBA00022840"/>
    </source>
</evidence>
<dbReference type="InterPro" id="IPR011990">
    <property type="entry name" value="TPR-like_helical_dom_sf"/>
</dbReference>
<dbReference type="Pfam" id="PF17862">
    <property type="entry name" value="AAA_lid_3"/>
    <property type="match status" value="1"/>
</dbReference>
<dbReference type="SMART" id="SM00382">
    <property type="entry name" value="AAA"/>
    <property type="match status" value="1"/>
</dbReference>
<dbReference type="CDD" id="cd19481">
    <property type="entry name" value="RecA-like_protease"/>
    <property type="match status" value="1"/>
</dbReference>
<dbReference type="InterPro" id="IPR041569">
    <property type="entry name" value="AAA_lid_3"/>
</dbReference>
<dbReference type="RefSeq" id="WP_223911639.1">
    <property type="nucleotide sequence ID" value="NZ_AP025017.1"/>
</dbReference>
<evidence type="ECO:0000256" key="1">
    <source>
        <dbReference type="ARBA" id="ARBA00022741"/>
    </source>
</evidence>
<feature type="compositionally biased region" description="Polar residues" evidence="4">
    <location>
        <begin position="178"/>
        <end position="188"/>
    </location>
</feature>
<evidence type="ECO:0000313" key="7">
    <source>
        <dbReference type="Proteomes" id="UP000824496"/>
    </source>
</evidence>
<dbReference type="SUPFAM" id="SSF52540">
    <property type="entry name" value="P-loop containing nucleoside triphosphate hydrolases"/>
    <property type="match status" value="1"/>
</dbReference>
<evidence type="ECO:0000259" key="5">
    <source>
        <dbReference type="SMART" id="SM00382"/>
    </source>
</evidence>
<dbReference type="Pfam" id="PF14559">
    <property type="entry name" value="TPR_19"/>
    <property type="match status" value="1"/>
</dbReference>
<dbReference type="Gene3D" id="3.40.50.300">
    <property type="entry name" value="P-loop containing nucleotide triphosphate hydrolases"/>
    <property type="match status" value="1"/>
</dbReference>
<keyword evidence="2 3" id="KW-0067">ATP-binding</keyword>
<reference evidence="6 7" key="1">
    <citation type="submission" date="2021-08" db="EMBL/GenBank/DDBJ databases">
        <title>Whole genome sequence of novel Actinomyces species strain MAS-1.</title>
        <authorList>
            <person name="Saito M."/>
            <person name="Kuwahara N."/>
            <person name="Takizawa T."/>
            <person name="Gotouda H."/>
            <person name="Ochiai T."/>
        </authorList>
    </citation>
    <scope>NUCLEOTIDE SEQUENCE [LARGE SCALE GENOMIC DNA]</scope>
    <source>
        <strain evidence="6 7">MAS-1</strain>
    </source>
</reference>
<dbReference type="Gene3D" id="1.25.40.10">
    <property type="entry name" value="Tetratricopeptide repeat domain"/>
    <property type="match status" value="1"/>
</dbReference>
<accession>A0ABM7U9L4</accession>
<dbReference type="InterPro" id="IPR003960">
    <property type="entry name" value="ATPase_AAA_CS"/>
</dbReference>
<dbReference type="Gene3D" id="1.10.8.60">
    <property type="match status" value="1"/>
</dbReference>
<keyword evidence="1 3" id="KW-0547">Nucleotide-binding</keyword>
<dbReference type="PROSITE" id="PS00674">
    <property type="entry name" value="AAA"/>
    <property type="match status" value="1"/>
</dbReference>
<sequence length="590" mass="61625">MTNPLIDSLERAVRAAPDDVPLRLHLAEQLIGAGRGEEAIAHCAMALQHSPGDQTARDLMARALSPAPTAVNDAPSSAGPTASETRPHLTEATATEPTAGEPPARIEPTTAGATGPGTVNAGAADAEPARAETGHDVEHADATPASEAPTPPTAKTPSTTAPAIDDAPTPQRPGTPGSAPQSHGSQGITVPPARTDPTEATPAESTESSESTDPTDPAEASTAAESPAGTDSPTDDPSTDAPSPTPTGSPADTGPAQSFDWARAEEDLGPGPAAPFVSGTEPLPPERQPAYGLMPSPEDWEVEAPGLALADVGGLQDVKDRLEASFLAPMRNPELRRIYGKSLRGGLLLYGPPGVGKTFIARAVAGEMGAGFLNVTITDILDQFIGNSEAKLHAIFNKARTSAPCVLFLDELDAIGIKRSLMRSAGMRGVINQLLQELDGIGADNRGIYVLAATNAPWDIDPALRRPGRLDRAILVLPPDEPARSAILRTHLKDRPIEGIDLAYLARVTDGLTGADLSHVCDTAAEKALLDSVRTGTPRMIQMPDILAALAEVRPSTGPWFDVARNVVEYADHSGEYADLRAWMKRHRML</sequence>
<feature type="compositionally biased region" description="Basic and acidic residues" evidence="4">
    <location>
        <begin position="127"/>
        <end position="141"/>
    </location>
</feature>
<feature type="compositionally biased region" description="Polar residues" evidence="4">
    <location>
        <begin position="74"/>
        <end position="84"/>
    </location>
</feature>
<feature type="compositionally biased region" description="Low complexity" evidence="4">
    <location>
        <begin position="198"/>
        <end position="232"/>
    </location>
</feature>
<feature type="compositionally biased region" description="Low complexity" evidence="4">
    <location>
        <begin position="239"/>
        <end position="256"/>
    </location>
</feature>
<feature type="compositionally biased region" description="Low complexity" evidence="4">
    <location>
        <begin position="90"/>
        <end position="126"/>
    </location>
</feature>
<feature type="domain" description="AAA+ ATPase" evidence="5">
    <location>
        <begin position="343"/>
        <end position="480"/>
    </location>
</feature>
<dbReference type="SUPFAM" id="SSF48452">
    <property type="entry name" value="TPR-like"/>
    <property type="match status" value="1"/>
</dbReference>
<dbReference type="InterPro" id="IPR050168">
    <property type="entry name" value="AAA_ATPase_domain"/>
</dbReference>
<dbReference type="Pfam" id="PF00004">
    <property type="entry name" value="AAA"/>
    <property type="match status" value="1"/>
</dbReference>
<gene>
    <name evidence="6" type="ORF">MANAM107_08960</name>
</gene>
<protein>
    <recommendedName>
        <fullName evidence="5">AAA+ ATPase domain-containing protein</fullName>
    </recommendedName>
</protein>
<proteinExistence type="inferred from homology"/>
<feature type="region of interest" description="Disordered" evidence="4">
    <location>
        <begin position="67"/>
        <end position="291"/>
    </location>
</feature>
<dbReference type="EMBL" id="AP025017">
    <property type="protein sequence ID" value="BDA64062.1"/>
    <property type="molecule type" value="Genomic_DNA"/>
</dbReference>
<dbReference type="InterPro" id="IPR003593">
    <property type="entry name" value="AAA+_ATPase"/>
</dbReference>
<dbReference type="PANTHER" id="PTHR23077">
    <property type="entry name" value="AAA-FAMILY ATPASE"/>
    <property type="match status" value="1"/>
</dbReference>
<name>A0ABM7U9L4_9ACTO</name>
<comment type="similarity">
    <text evidence="3">Belongs to the AAA ATPase family.</text>
</comment>
<keyword evidence="7" id="KW-1185">Reference proteome</keyword>
<evidence type="ECO:0000256" key="4">
    <source>
        <dbReference type="SAM" id="MobiDB-lite"/>
    </source>
</evidence>
<dbReference type="InterPro" id="IPR027417">
    <property type="entry name" value="P-loop_NTPase"/>
</dbReference>